<dbReference type="SUPFAM" id="SSF54821">
    <property type="entry name" value="Ribosomal protein S3 C-terminal domain"/>
    <property type="match status" value="1"/>
</dbReference>
<evidence type="ECO:0000259" key="11">
    <source>
        <dbReference type="PROSITE" id="PS50823"/>
    </source>
</evidence>
<dbReference type="Pfam" id="PF00189">
    <property type="entry name" value="Ribosomal_S3_C"/>
    <property type="match status" value="1"/>
</dbReference>
<evidence type="ECO:0000313" key="12">
    <source>
        <dbReference type="EMBL" id="SCZ81892.1"/>
    </source>
</evidence>
<dbReference type="GO" id="GO:0006412">
    <property type="term" value="P:translation"/>
    <property type="evidence" value="ECO:0007669"/>
    <property type="project" value="UniProtKB-UniRule"/>
</dbReference>
<keyword evidence="4 8" id="KW-0689">Ribosomal protein</keyword>
<keyword evidence="5 8" id="KW-0687">Ribonucleoprotein</keyword>
<keyword evidence="2 8" id="KW-0699">rRNA-binding</keyword>
<dbReference type="InterPro" id="IPR057258">
    <property type="entry name" value="Ribosomal_uS3"/>
</dbReference>
<evidence type="ECO:0000256" key="10">
    <source>
        <dbReference type="SAM" id="MobiDB-lite"/>
    </source>
</evidence>
<organism evidence="12 13">
    <name type="scientific">Acidaminobacter hydrogenoformans DSM 2784</name>
    <dbReference type="NCBI Taxonomy" id="1120920"/>
    <lineage>
        <taxon>Bacteria</taxon>
        <taxon>Bacillati</taxon>
        <taxon>Bacillota</taxon>
        <taxon>Clostridia</taxon>
        <taxon>Peptostreptococcales</taxon>
        <taxon>Acidaminobacteraceae</taxon>
        <taxon>Acidaminobacter</taxon>
    </lineage>
</organism>
<sequence>MGQKVSPHGLRVGIIKDWDSKWYANKKNFSELLVEDFNIRKILKKELYTSGVSRIYIDRAANNRIHINIFTAKPGMIVGRGGENIKKLREQLQTMTGKTIQLDISEVENADTDAQLVAENIASQLERRIAFRRAMKGSITRTMRSGSVEGIKIMTAGRLGGAEIARSESYSEGNVPLSTLRADIDYGFAEANTTYGKIGVKVWICKGEILPKANGESILMRKEPKKARAQGQGGQRDNRRPARSGKPRQGRNEKDAR</sequence>
<keyword evidence="13" id="KW-1185">Reference proteome</keyword>
<reference evidence="12 13" key="1">
    <citation type="submission" date="2016-10" db="EMBL/GenBank/DDBJ databases">
        <authorList>
            <person name="de Groot N.N."/>
        </authorList>
    </citation>
    <scope>NUCLEOTIDE SEQUENCE [LARGE SCALE GENOMIC DNA]</scope>
    <source>
        <strain evidence="12 13">DSM 2784</strain>
    </source>
</reference>
<dbReference type="InterPro" id="IPR001351">
    <property type="entry name" value="Ribosomal_uS3_C"/>
</dbReference>
<dbReference type="InterPro" id="IPR005704">
    <property type="entry name" value="Ribosomal_uS3_bac-typ"/>
</dbReference>
<dbReference type="Proteomes" id="UP000199208">
    <property type="component" value="Unassembled WGS sequence"/>
</dbReference>
<proteinExistence type="inferred from homology"/>
<dbReference type="GO" id="GO:0003729">
    <property type="term" value="F:mRNA binding"/>
    <property type="evidence" value="ECO:0007669"/>
    <property type="project" value="UniProtKB-UniRule"/>
</dbReference>
<evidence type="ECO:0000256" key="3">
    <source>
        <dbReference type="ARBA" id="ARBA00022884"/>
    </source>
</evidence>
<evidence type="ECO:0000256" key="8">
    <source>
        <dbReference type="HAMAP-Rule" id="MF_01309"/>
    </source>
</evidence>
<evidence type="ECO:0000313" key="13">
    <source>
        <dbReference type="Proteomes" id="UP000199208"/>
    </source>
</evidence>
<dbReference type="CDD" id="cd02412">
    <property type="entry name" value="KH-II_30S_S3"/>
    <property type="match status" value="1"/>
</dbReference>
<dbReference type="InterPro" id="IPR009019">
    <property type="entry name" value="KH_sf_prok-type"/>
</dbReference>
<dbReference type="OrthoDB" id="9806396at2"/>
<dbReference type="NCBIfam" id="TIGR01009">
    <property type="entry name" value="rpsC_bact"/>
    <property type="match status" value="1"/>
</dbReference>
<dbReference type="PROSITE" id="PS50823">
    <property type="entry name" value="KH_TYPE_2"/>
    <property type="match status" value="1"/>
</dbReference>
<dbReference type="SUPFAM" id="SSF54814">
    <property type="entry name" value="Prokaryotic type KH domain (KH-domain type II)"/>
    <property type="match status" value="1"/>
</dbReference>
<dbReference type="GO" id="GO:0019843">
    <property type="term" value="F:rRNA binding"/>
    <property type="evidence" value="ECO:0007669"/>
    <property type="project" value="UniProtKB-UniRule"/>
</dbReference>
<protein>
    <recommendedName>
        <fullName evidence="7 8">Small ribosomal subunit protein uS3</fullName>
    </recommendedName>
</protein>
<dbReference type="AlphaFoldDB" id="A0A1G5S660"/>
<keyword evidence="3 8" id="KW-0694">RNA-binding</keyword>
<feature type="region of interest" description="Disordered" evidence="10">
    <location>
        <begin position="217"/>
        <end position="257"/>
    </location>
</feature>
<dbReference type="GO" id="GO:0022627">
    <property type="term" value="C:cytosolic small ribosomal subunit"/>
    <property type="evidence" value="ECO:0007669"/>
    <property type="project" value="TreeGrafter"/>
</dbReference>
<name>A0A1G5S660_9FIRM</name>
<dbReference type="InterPro" id="IPR036419">
    <property type="entry name" value="Ribosomal_S3_C_sf"/>
</dbReference>
<dbReference type="InterPro" id="IPR018280">
    <property type="entry name" value="Ribosomal_uS3_CS"/>
</dbReference>
<dbReference type="Pfam" id="PF07650">
    <property type="entry name" value="KH_2"/>
    <property type="match status" value="1"/>
</dbReference>
<dbReference type="Gene3D" id="3.30.300.20">
    <property type="match status" value="1"/>
</dbReference>
<dbReference type="EMBL" id="FMWL01000026">
    <property type="protein sequence ID" value="SCZ81892.1"/>
    <property type="molecule type" value="Genomic_DNA"/>
</dbReference>
<dbReference type="PROSITE" id="PS00548">
    <property type="entry name" value="RIBOSOMAL_S3"/>
    <property type="match status" value="1"/>
</dbReference>
<dbReference type="HAMAP" id="MF_01309_B">
    <property type="entry name" value="Ribosomal_uS3_B"/>
    <property type="match status" value="1"/>
</dbReference>
<dbReference type="PROSITE" id="PS50084">
    <property type="entry name" value="KH_TYPE_1"/>
    <property type="match status" value="1"/>
</dbReference>
<evidence type="ECO:0000256" key="2">
    <source>
        <dbReference type="ARBA" id="ARBA00022730"/>
    </source>
</evidence>
<evidence type="ECO:0000256" key="1">
    <source>
        <dbReference type="ARBA" id="ARBA00010761"/>
    </source>
</evidence>
<evidence type="ECO:0000256" key="7">
    <source>
        <dbReference type="ARBA" id="ARBA00035257"/>
    </source>
</evidence>
<evidence type="ECO:0000256" key="6">
    <source>
        <dbReference type="ARBA" id="ARBA00024998"/>
    </source>
</evidence>
<dbReference type="RefSeq" id="WP_092593150.1">
    <property type="nucleotide sequence ID" value="NZ_FMWL01000026.1"/>
</dbReference>
<dbReference type="PANTHER" id="PTHR11760">
    <property type="entry name" value="30S/40S RIBOSOMAL PROTEIN S3"/>
    <property type="match status" value="1"/>
</dbReference>
<comment type="function">
    <text evidence="6 8">Binds the lower part of the 30S subunit head. Binds mRNA in the 70S ribosome, positioning it for translation.</text>
</comment>
<dbReference type="PANTHER" id="PTHR11760:SF19">
    <property type="entry name" value="SMALL RIBOSOMAL SUBUNIT PROTEIN US3C"/>
    <property type="match status" value="1"/>
</dbReference>
<dbReference type="InterPro" id="IPR015946">
    <property type="entry name" value="KH_dom-like_a/b"/>
</dbReference>
<dbReference type="FunFam" id="3.30.300.20:FF:000001">
    <property type="entry name" value="30S ribosomal protein S3"/>
    <property type="match status" value="1"/>
</dbReference>
<dbReference type="STRING" id="1120920.SAMN03080599_03138"/>
<dbReference type="Gene3D" id="3.30.1140.32">
    <property type="entry name" value="Ribosomal protein S3, C-terminal domain"/>
    <property type="match status" value="1"/>
</dbReference>
<feature type="domain" description="KH type-2" evidence="11">
    <location>
        <begin position="39"/>
        <end position="108"/>
    </location>
</feature>
<dbReference type="GO" id="GO:0003735">
    <property type="term" value="F:structural constituent of ribosome"/>
    <property type="evidence" value="ECO:0007669"/>
    <property type="project" value="InterPro"/>
</dbReference>
<gene>
    <name evidence="8" type="primary">rpsC</name>
    <name evidence="12" type="ORF">SAMN03080599_03138</name>
</gene>
<comment type="subunit">
    <text evidence="8">Part of the 30S ribosomal subunit. Forms a tight complex with proteins S10 and S14.</text>
</comment>
<evidence type="ECO:0000256" key="4">
    <source>
        <dbReference type="ARBA" id="ARBA00022980"/>
    </source>
</evidence>
<dbReference type="SMART" id="SM00322">
    <property type="entry name" value="KH"/>
    <property type="match status" value="1"/>
</dbReference>
<evidence type="ECO:0000256" key="9">
    <source>
        <dbReference type="RuleBase" id="RU003624"/>
    </source>
</evidence>
<comment type="similarity">
    <text evidence="1 8 9">Belongs to the universal ribosomal protein uS3 family.</text>
</comment>
<evidence type="ECO:0000256" key="5">
    <source>
        <dbReference type="ARBA" id="ARBA00023274"/>
    </source>
</evidence>
<dbReference type="InterPro" id="IPR004087">
    <property type="entry name" value="KH_dom"/>
</dbReference>
<accession>A0A1G5S660</accession>
<dbReference type="InterPro" id="IPR004044">
    <property type="entry name" value="KH_dom_type_2"/>
</dbReference>